<dbReference type="AlphaFoldDB" id="A0A9D5B9B5"/>
<dbReference type="Gramene" id="Psat2g062560.1">
    <property type="protein sequence ID" value="Psat2g062560.1.cds"/>
    <property type="gene ID" value="Psat2g062560"/>
</dbReference>
<dbReference type="EMBL" id="JAMSHJ010000002">
    <property type="protein sequence ID" value="KAI5435365.1"/>
    <property type="molecule type" value="Genomic_DNA"/>
</dbReference>
<reference evidence="2 3" key="1">
    <citation type="journal article" date="2022" name="Nat. Genet.">
        <title>Improved pea reference genome and pan-genome highlight genomic features and evolutionary characteristics.</title>
        <authorList>
            <person name="Yang T."/>
            <person name="Liu R."/>
            <person name="Luo Y."/>
            <person name="Hu S."/>
            <person name="Wang D."/>
            <person name="Wang C."/>
            <person name="Pandey M.K."/>
            <person name="Ge S."/>
            <person name="Xu Q."/>
            <person name="Li N."/>
            <person name="Li G."/>
            <person name="Huang Y."/>
            <person name="Saxena R.K."/>
            <person name="Ji Y."/>
            <person name="Li M."/>
            <person name="Yan X."/>
            <person name="He Y."/>
            <person name="Liu Y."/>
            <person name="Wang X."/>
            <person name="Xiang C."/>
            <person name="Varshney R.K."/>
            <person name="Ding H."/>
            <person name="Gao S."/>
            <person name="Zong X."/>
        </authorList>
    </citation>
    <scope>NUCLEOTIDE SEQUENCE [LARGE SCALE GENOMIC DNA]</scope>
    <source>
        <strain evidence="2 3">cv. Zhongwan 6</strain>
    </source>
</reference>
<feature type="domain" description="F-box" evidence="1">
    <location>
        <begin position="20"/>
        <end position="67"/>
    </location>
</feature>
<comment type="caution">
    <text evidence="2">The sequence shown here is derived from an EMBL/GenBank/DDBJ whole genome shotgun (WGS) entry which is preliminary data.</text>
</comment>
<dbReference type="Gramene" id="Psat02G0197100-T1">
    <property type="protein sequence ID" value="KAI5435365.1"/>
    <property type="gene ID" value="KIW84_021971"/>
</dbReference>
<evidence type="ECO:0000313" key="2">
    <source>
        <dbReference type="EMBL" id="KAI5435365.1"/>
    </source>
</evidence>
<keyword evidence="3" id="KW-1185">Reference proteome</keyword>
<evidence type="ECO:0000313" key="3">
    <source>
        <dbReference type="Proteomes" id="UP001058974"/>
    </source>
</evidence>
<sequence>MASSCLSHVLEIDKLEISPKPNWLELPRDITINILQRLGTLDLVTSASVVCPLWWNICKDPLIWTTIDMRNVSLSNIDFEYYSILEKICRYAVNRSCGHLKDIYIKIFGTDELLLLIANSASKLRCIQLEFCHDISNKVLEEVVNKQPFLEELEFWHCFELREDSFGHIGGSCQFLKSLKFSPCAEAVSNNKCDDVAVTIGKTMSNLRHLTILNNELTNNGLQAILDGCPFLESLDIRGCLYVDLDGSLGKRCNAQIKELRFPAESIYNKFDCVDFMNYLQYSIMTRIDFDAIDYSRFDEIP</sequence>
<gene>
    <name evidence="2" type="ORF">KIW84_021971</name>
</gene>
<organism evidence="2 3">
    <name type="scientific">Pisum sativum</name>
    <name type="common">Garden pea</name>
    <name type="synonym">Lathyrus oleraceus</name>
    <dbReference type="NCBI Taxonomy" id="3888"/>
    <lineage>
        <taxon>Eukaryota</taxon>
        <taxon>Viridiplantae</taxon>
        <taxon>Streptophyta</taxon>
        <taxon>Embryophyta</taxon>
        <taxon>Tracheophyta</taxon>
        <taxon>Spermatophyta</taxon>
        <taxon>Magnoliopsida</taxon>
        <taxon>eudicotyledons</taxon>
        <taxon>Gunneridae</taxon>
        <taxon>Pentapetalae</taxon>
        <taxon>rosids</taxon>
        <taxon>fabids</taxon>
        <taxon>Fabales</taxon>
        <taxon>Fabaceae</taxon>
        <taxon>Papilionoideae</taxon>
        <taxon>50 kb inversion clade</taxon>
        <taxon>NPAAA clade</taxon>
        <taxon>Hologalegina</taxon>
        <taxon>IRL clade</taxon>
        <taxon>Fabeae</taxon>
        <taxon>Lathyrus</taxon>
    </lineage>
</organism>
<evidence type="ECO:0000259" key="1">
    <source>
        <dbReference type="PROSITE" id="PS50181"/>
    </source>
</evidence>
<name>A0A9D5B9B5_PEA</name>
<dbReference type="Gene3D" id="3.80.10.10">
    <property type="entry name" value="Ribonuclease Inhibitor"/>
    <property type="match status" value="1"/>
</dbReference>
<dbReference type="Proteomes" id="UP001058974">
    <property type="component" value="Chromosome 2"/>
</dbReference>
<dbReference type="InterPro" id="IPR001810">
    <property type="entry name" value="F-box_dom"/>
</dbReference>
<dbReference type="Pfam" id="PF12937">
    <property type="entry name" value="F-box-like"/>
    <property type="match status" value="1"/>
</dbReference>
<dbReference type="PANTHER" id="PTHR38926">
    <property type="entry name" value="F-BOX DOMAIN CONTAINING PROTEIN, EXPRESSED"/>
    <property type="match status" value="1"/>
</dbReference>
<proteinExistence type="predicted"/>
<dbReference type="Gene3D" id="1.20.1280.50">
    <property type="match status" value="1"/>
</dbReference>
<dbReference type="InterPro" id="IPR032675">
    <property type="entry name" value="LRR_dom_sf"/>
</dbReference>
<dbReference type="OrthoDB" id="2095648at2759"/>
<dbReference type="CDD" id="cd22164">
    <property type="entry name" value="F-box_AtSKIP19-like"/>
    <property type="match status" value="1"/>
</dbReference>
<accession>A0A9D5B9B5</accession>
<dbReference type="PROSITE" id="PS50181">
    <property type="entry name" value="FBOX"/>
    <property type="match status" value="1"/>
</dbReference>
<protein>
    <recommendedName>
        <fullName evidence="1">F-box domain-containing protein</fullName>
    </recommendedName>
</protein>
<dbReference type="Gramene" id="PSAT_LOCUS9664_t1">
    <property type="protein sequence ID" value="CAL5189559.1"/>
    <property type="gene ID" value="PSAT_LOCUS9664"/>
</dbReference>
<dbReference type="PANTHER" id="PTHR38926:SF2">
    <property type="entry name" value="F-BOX_LRR-REPEAT PROTEIN 21-RELATED"/>
    <property type="match status" value="1"/>
</dbReference>
<dbReference type="SUPFAM" id="SSF52047">
    <property type="entry name" value="RNI-like"/>
    <property type="match status" value="1"/>
</dbReference>